<organism evidence="3">
    <name type="scientific">candidate division WOR-3 bacterium</name>
    <dbReference type="NCBI Taxonomy" id="2052148"/>
    <lineage>
        <taxon>Bacteria</taxon>
        <taxon>Bacteria division WOR-3</taxon>
    </lineage>
</organism>
<accession>A0A7V0Z7F6</accession>
<dbReference type="InterPro" id="IPR001451">
    <property type="entry name" value="Hexapep"/>
</dbReference>
<gene>
    <name evidence="3" type="ORF">ENP86_11075</name>
</gene>
<dbReference type="InterPro" id="IPR018357">
    <property type="entry name" value="Hexapep_transf_CS"/>
</dbReference>
<sequence>MNNTQIIKDVKLGKNVKIFGFVNLYGCEIGDNTKIGTFVEIQKNAKIGKNCKISTHTFICEGVTIEDNVFVGHNVTFINDKYPRATNLDGSMQTEADWQVVPTLVKKGASIGSSATILCGVTIGENAIVGAGSVVTKDVPDNAIVAGVPAKVIKMLNKEDYEKKKKSP</sequence>
<evidence type="ECO:0000256" key="1">
    <source>
        <dbReference type="ARBA" id="ARBA00022679"/>
    </source>
</evidence>
<dbReference type="SUPFAM" id="SSF51161">
    <property type="entry name" value="Trimeric LpxA-like enzymes"/>
    <property type="match status" value="1"/>
</dbReference>
<dbReference type="EMBL" id="DSKY01000022">
    <property type="protein sequence ID" value="HDY60066.1"/>
    <property type="molecule type" value="Genomic_DNA"/>
</dbReference>
<comment type="caution">
    <text evidence="3">The sequence shown here is derived from an EMBL/GenBank/DDBJ whole genome shotgun (WGS) entry which is preliminary data.</text>
</comment>
<keyword evidence="2" id="KW-0677">Repeat</keyword>
<dbReference type="CDD" id="cd03358">
    <property type="entry name" value="LbH_WxcM_N_like"/>
    <property type="match status" value="1"/>
</dbReference>
<dbReference type="Pfam" id="PF00132">
    <property type="entry name" value="Hexapep"/>
    <property type="match status" value="2"/>
</dbReference>
<dbReference type="PROSITE" id="PS00101">
    <property type="entry name" value="HEXAPEP_TRANSFERASES"/>
    <property type="match status" value="1"/>
</dbReference>
<protein>
    <submittedName>
        <fullName evidence="3">N-acetyltransferase</fullName>
    </submittedName>
</protein>
<dbReference type="AlphaFoldDB" id="A0A7V0Z7F6"/>
<dbReference type="InterPro" id="IPR011004">
    <property type="entry name" value="Trimer_LpxA-like_sf"/>
</dbReference>
<evidence type="ECO:0000256" key="2">
    <source>
        <dbReference type="ARBA" id="ARBA00022737"/>
    </source>
</evidence>
<dbReference type="PANTHER" id="PTHR43300:SF4">
    <property type="entry name" value="ACYL-[ACYL-CARRIER-PROTEIN]--UDP-N-ACETYLGLUCOSAMINE O-ACYLTRANSFERASE"/>
    <property type="match status" value="1"/>
</dbReference>
<dbReference type="GO" id="GO:0016740">
    <property type="term" value="F:transferase activity"/>
    <property type="evidence" value="ECO:0007669"/>
    <property type="project" value="UniProtKB-KW"/>
</dbReference>
<dbReference type="PANTHER" id="PTHR43300">
    <property type="entry name" value="ACETYLTRANSFERASE"/>
    <property type="match status" value="1"/>
</dbReference>
<name>A0A7V0Z7F6_UNCW3</name>
<evidence type="ECO:0000313" key="3">
    <source>
        <dbReference type="EMBL" id="HDY60066.1"/>
    </source>
</evidence>
<keyword evidence="1 3" id="KW-0808">Transferase</keyword>
<reference evidence="3" key="1">
    <citation type="journal article" date="2020" name="mSystems">
        <title>Genome- and Community-Level Interaction Insights into Carbon Utilization and Element Cycling Functions of Hydrothermarchaeota in Hydrothermal Sediment.</title>
        <authorList>
            <person name="Zhou Z."/>
            <person name="Liu Y."/>
            <person name="Xu W."/>
            <person name="Pan J."/>
            <person name="Luo Z.H."/>
            <person name="Li M."/>
        </authorList>
    </citation>
    <scope>NUCLEOTIDE SEQUENCE [LARGE SCALE GENOMIC DNA]</scope>
    <source>
        <strain evidence="3">SpSt-258</strain>
    </source>
</reference>
<dbReference type="Pfam" id="PF14602">
    <property type="entry name" value="Hexapep_2"/>
    <property type="match status" value="1"/>
</dbReference>
<dbReference type="InterPro" id="IPR050179">
    <property type="entry name" value="Trans_hexapeptide_repeat"/>
</dbReference>
<dbReference type="Gene3D" id="2.160.10.10">
    <property type="entry name" value="Hexapeptide repeat proteins"/>
    <property type="match status" value="1"/>
</dbReference>
<proteinExistence type="predicted"/>